<keyword evidence="4" id="KW-1185">Reference proteome</keyword>
<proteinExistence type="predicted"/>
<dbReference type="InterPro" id="IPR054722">
    <property type="entry name" value="PolX-like_BBD"/>
</dbReference>
<reference evidence="3" key="2">
    <citation type="submission" date="2022-01" db="EMBL/GenBank/DDBJ databases">
        <authorList>
            <person name="Yamashiro T."/>
            <person name="Shiraishi A."/>
            <person name="Satake H."/>
            <person name="Nakayama K."/>
        </authorList>
    </citation>
    <scope>NUCLEOTIDE SEQUENCE</scope>
</reference>
<evidence type="ECO:0000313" key="3">
    <source>
        <dbReference type="EMBL" id="GJS53278.1"/>
    </source>
</evidence>
<organism evidence="3 4">
    <name type="scientific">Tanacetum coccineum</name>
    <dbReference type="NCBI Taxonomy" id="301880"/>
    <lineage>
        <taxon>Eukaryota</taxon>
        <taxon>Viridiplantae</taxon>
        <taxon>Streptophyta</taxon>
        <taxon>Embryophyta</taxon>
        <taxon>Tracheophyta</taxon>
        <taxon>Spermatophyta</taxon>
        <taxon>Magnoliopsida</taxon>
        <taxon>eudicotyledons</taxon>
        <taxon>Gunneridae</taxon>
        <taxon>Pentapetalae</taxon>
        <taxon>asterids</taxon>
        <taxon>campanulids</taxon>
        <taxon>Asterales</taxon>
        <taxon>Asteraceae</taxon>
        <taxon>Asteroideae</taxon>
        <taxon>Anthemideae</taxon>
        <taxon>Anthemidinae</taxon>
        <taxon>Tanacetum</taxon>
    </lineage>
</organism>
<sequence length="438" mass="49711">MENGVVNWGDHTVEEETNHALMAISSNSEVSLCSKTCTDSDNKLKVMCDEQTNLLDEQEAKLLSYSQAVKKLESQIVTFQKQQFSLNENLTFQANAIYEKDEKLKKYRRNRMKSIKEKEQLQKTITSNNEVLSYEEEMNRTVFNSTEEDFIEKPVYNRFSKTDNLKGVPHPLNGDYTPKQQQEFDESLYVYGKKGPQKPETNVSNDKSSVYSTYQSNDSKGSIGNSAEHTIVFESETIIQLNAGRPNINFVRPNINTGRINVNSVRPNINTGRTDVNSVRPRVNTGSSNVNTVRSRQPVPTRTSNSFSPKRLQGNYGTTVKTSAGYNWRNSRPNSNYDSGPTFIRTDHPLKNMGDRGIFDSGCSWHITGNKDHLDDFEEFKGGSVTFGRSKGYITGKGRIKVGNLEFDTQIFDKQHKVLFTETECLVVTLDFKMPDEN</sequence>
<comment type="caution">
    <text evidence="3">The sequence shown here is derived from an EMBL/GenBank/DDBJ whole genome shotgun (WGS) entry which is preliminary data.</text>
</comment>
<feature type="region of interest" description="Disordered" evidence="1">
    <location>
        <begin position="193"/>
        <end position="222"/>
    </location>
</feature>
<evidence type="ECO:0000259" key="2">
    <source>
        <dbReference type="Pfam" id="PF22936"/>
    </source>
</evidence>
<reference evidence="3" key="1">
    <citation type="journal article" date="2022" name="Int. J. Mol. Sci.">
        <title>Draft Genome of Tanacetum Coccineum: Genomic Comparison of Closely Related Tanacetum-Family Plants.</title>
        <authorList>
            <person name="Yamashiro T."/>
            <person name="Shiraishi A."/>
            <person name="Nakayama K."/>
            <person name="Satake H."/>
        </authorList>
    </citation>
    <scope>NUCLEOTIDE SEQUENCE</scope>
</reference>
<feature type="region of interest" description="Disordered" evidence="1">
    <location>
        <begin position="281"/>
        <end position="340"/>
    </location>
</feature>
<evidence type="ECO:0000256" key="1">
    <source>
        <dbReference type="SAM" id="MobiDB-lite"/>
    </source>
</evidence>
<feature type="compositionally biased region" description="Polar residues" evidence="1">
    <location>
        <begin position="284"/>
        <end position="308"/>
    </location>
</feature>
<dbReference type="Pfam" id="PF22936">
    <property type="entry name" value="Pol_BBD"/>
    <property type="match status" value="1"/>
</dbReference>
<name>A0ABQ4WK68_9ASTR</name>
<feature type="compositionally biased region" description="Polar residues" evidence="1">
    <location>
        <begin position="315"/>
        <end position="339"/>
    </location>
</feature>
<feature type="domain" description="Retrovirus-related Pol polyprotein from transposon TNT 1-94-like beta-barrel" evidence="2">
    <location>
        <begin position="358"/>
        <end position="403"/>
    </location>
</feature>
<evidence type="ECO:0000313" key="4">
    <source>
        <dbReference type="Proteomes" id="UP001151760"/>
    </source>
</evidence>
<feature type="compositionally biased region" description="Polar residues" evidence="1">
    <location>
        <begin position="199"/>
        <end position="222"/>
    </location>
</feature>
<accession>A0ABQ4WK68</accession>
<gene>
    <name evidence="3" type="ORF">Tco_0626640</name>
</gene>
<dbReference type="EMBL" id="BQNB010008714">
    <property type="protein sequence ID" value="GJS53278.1"/>
    <property type="molecule type" value="Genomic_DNA"/>
</dbReference>
<dbReference type="Proteomes" id="UP001151760">
    <property type="component" value="Unassembled WGS sequence"/>
</dbReference>
<protein>
    <recommendedName>
        <fullName evidence="2">Retrovirus-related Pol polyprotein from transposon TNT 1-94-like beta-barrel domain-containing protein</fullName>
    </recommendedName>
</protein>